<dbReference type="EMBL" id="QGKL01000042">
    <property type="protein sequence ID" value="PWQ93978.1"/>
    <property type="molecule type" value="Genomic_DNA"/>
</dbReference>
<protein>
    <recommendedName>
        <fullName evidence="3">Lipoprotein</fullName>
    </recommendedName>
</protein>
<accession>A0A317C5T0</accession>
<dbReference type="Proteomes" id="UP000245506">
    <property type="component" value="Unassembled WGS sequence"/>
</dbReference>
<organism evidence="1 2">
    <name type="scientific">Leucothrix arctica</name>
    <dbReference type="NCBI Taxonomy" id="1481894"/>
    <lineage>
        <taxon>Bacteria</taxon>
        <taxon>Pseudomonadati</taxon>
        <taxon>Pseudomonadota</taxon>
        <taxon>Gammaproteobacteria</taxon>
        <taxon>Thiotrichales</taxon>
        <taxon>Thiotrichaceae</taxon>
        <taxon>Leucothrix</taxon>
    </lineage>
</organism>
<reference evidence="1 2" key="1">
    <citation type="submission" date="2018-05" db="EMBL/GenBank/DDBJ databases">
        <title>Leucothrix arctica sp. nov., isolated from Arctic seawater.</title>
        <authorList>
            <person name="Choi A."/>
            <person name="Baek K."/>
        </authorList>
    </citation>
    <scope>NUCLEOTIDE SEQUENCE [LARGE SCALE GENOMIC DNA]</scope>
    <source>
        <strain evidence="1 2">IMCC9719</strain>
    </source>
</reference>
<evidence type="ECO:0000313" key="2">
    <source>
        <dbReference type="Proteomes" id="UP000245506"/>
    </source>
</evidence>
<proteinExistence type="predicted"/>
<dbReference type="AlphaFoldDB" id="A0A317C5T0"/>
<keyword evidence="2" id="KW-1185">Reference proteome</keyword>
<evidence type="ECO:0000313" key="1">
    <source>
        <dbReference type="EMBL" id="PWQ93978.1"/>
    </source>
</evidence>
<evidence type="ECO:0008006" key="3">
    <source>
        <dbReference type="Google" id="ProtNLM"/>
    </source>
</evidence>
<comment type="caution">
    <text evidence="1">The sequence shown here is derived from an EMBL/GenBank/DDBJ whole genome shotgun (WGS) entry which is preliminary data.</text>
</comment>
<dbReference type="PROSITE" id="PS51257">
    <property type="entry name" value="PROKAR_LIPOPROTEIN"/>
    <property type="match status" value="1"/>
</dbReference>
<name>A0A317C5T0_9GAMM</name>
<dbReference type="RefSeq" id="WP_109826502.1">
    <property type="nucleotide sequence ID" value="NZ_QGKL01000042.1"/>
</dbReference>
<gene>
    <name evidence="1" type="ORF">DKT75_20505</name>
</gene>
<dbReference type="OrthoDB" id="5624910at2"/>
<sequence>MNNRLKAIIAAVLVTTVVGCTSNPATLDRKALGAKKISVIDLTSQDSLINVPSSKGSSTIGGLIGAGIDAAVNAQRRSTMAPIITGLGSYNPRTAFANKLKGIGGNSIANNVTVNSSTTAIESAENSLNIKANYMLHPDHQSVTVKTNTALKTSPQVKIYKRNFSAVSKIDIGTVGAEKLNVTEYLKKNPAKLKQAIESAMDQVVKQISNDINVGEMPVAK</sequence>